<dbReference type="EMBL" id="JACSDY010000015">
    <property type="protein sequence ID" value="KAF7406985.1"/>
    <property type="molecule type" value="Genomic_DNA"/>
</dbReference>
<proteinExistence type="predicted"/>
<sequence>MNLNETRIVCQKATMKILITVGALTNASCSSTNPLRAVAKEFCSDCILRKRKRMQKRERKRVEECERCEEEEEEEEE</sequence>
<feature type="compositionally biased region" description="Acidic residues" evidence="1">
    <location>
        <begin position="66"/>
        <end position="77"/>
    </location>
</feature>
<evidence type="ECO:0000313" key="2">
    <source>
        <dbReference type="EMBL" id="KAF7406985.1"/>
    </source>
</evidence>
<dbReference type="Proteomes" id="UP000600918">
    <property type="component" value="Unassembled WGS sequence"/>
</dbReference>
<feature type="region of interest" description="Disordered" evidence="1">
    <location>
        <begin position="53"/>
        <end position="77"/>
    </location>
</feature>
<reference evidence="2" key="1">
    <citation type="journal article" date="2020" name="G3 (Bethesda)">
        <title>High-Quality Assemblies for Three Invasive Social Wasps from the &lt;i&gt;Vespula&lt;/i&gt; Genus.</title>
        <authorList>
            <person name="Harrop T.W.R."/>
            <person name="Guhlin J."/>
            <person name="McLaughlin G.M."/>
            <person name="Permina E."/>
            <person name="Stockwell P."/>
            <person name="Gilligan J."/>
            <person name="Le Lec M.F."/>
            <person name="Gruber M.A.M."/>
            <person name="Quinn O."/>
            <person name="Lovegrove M."/>
            <person name="Duncan E.J."/>
            <person name="Remnant E.J."/>
            <person name="Van Eeckhoven J."/>
            <person name="Graham B."/>
            <person name="Knapp R.A."/>
            <person name="Langford K.W."/>
            <person name="Kronenberg Z."/>
            <person name="Press M.O."/>
            <person name="Eacker S.M."/>
            <person name="Wilson-Rankin E.E."/>
            <person name="Purcell J."/>
            <person name="Lester P.J."/>
            <person name="Dearden P.K."/>
        </authorList>
    </citation>
    <scope>NUCLEOTIDE SEQUENCE</scope>
    <source>
        <strain evidence="2">Volc-1</strain>
    </source>
</reference>
<keyword evidence="3" id="KW-1185">Reference proteome</keyword>
<evidence type="ECO:0000256" key="1">
    <source>
        <dbReference type="SAM" id="MobiDB-lite"/>
    </source>
</evidence>
<gene>
    <name evidence="2" type="ORF">H0235_014641</name>
</gene>
<accession>A0A834NFE9</accession>
<protein>
    <submittedName>
        <fullName evidence="2">Uncharacterized protein</fullName>
    </submittedName>
</protein>
<dbReference type="AlphaFoldDB" id="A0A834NFE9"/>
<name>A0A834NFE9_VESPE</name>
<organism evidence="2 3">
    <name type="scientific">Vespula pensylvanica</name>
    <name type="common">Western yellow jacket</name>
    <name type="synonym">Wasp</name>
    <dbReference type="NCBI Taxonomy" id="30213"/>
    <lineage>
        <taxon>Eukaryota</taxon>
        <taxon>Metazoa</taxon>
        <taxon>Ecdysozoa</taxon>
        <taxon>Arthropoda</taxon>
        <taxon>Hexapoda</taxon>
        <taxon>Insecta</taxon>
        <taxon>Pterygota</taxon>
        <taxon>Neoptera</taxon>
        <taxon>Endopterygota</taxon>
        <taxon>Hymenoptera</taxon>
        <taxon>Apocrita</taxon>
        <taxon>Aculeata</taxon>
        <taxon>Vespoidea</taxon>
        <taxon>Vespidae</taxon>
        <taxon>Vespinae</taxon>
        <taxon>Vespula</taxon>
    </lineage>
</organism>
<comment type="caution">
    <text evidence="2">The sequence shown here is derived from an EMBL/GenBank/DDBJ whole genome shotgun (WGS) entry which is preliminary data.</text>
</comment>
<evidence type="ECO:0000313" key="3">
    <source>
        <dbReference type="Proteomes" id="UP000600918"/>
    </source>
</evidence>